<sequence>MSSQVKSTDFYKLFSNSSKELFSEKFYEAMNNDSSDLSKYDNECNDIHVHDPKDEMIKICKKYLRYLEYCKLLHDENSRYDVSILFNYWLYSILTLIYGANNTDKIITGFSALQLKWTYLDYYRKNEPHYLKCKPNFEIVNQNDWDKRKKLYDYYVDYDTLSTMAKSFDDDCEYYNKIEEKKSLYEYFEKECSPPRKNCPEFYEKCKEYKPENVLSKLLCHEKIARERADAQAAERPDTMEHTSGTGQETEVGSLGPDVPGLGTRSETEATSETSQIGTKVGQSVLGITPVLLTASALYRYTPIGSWIRNLGKYSTNSISDMDGEMEGFLGDTHESGDILLGETSNYISYQPM</sequence>
<dbReference type="Proteomes" id="UP000078560">
    <property type="component" value="Unassembled WGS sequence"/>
</dbReference>
<reference evidence="3" key="1">
    <citation type="submission" date="2016-05" db="EMBL/GenBank/DDBJ databases">
        <authorList>
            <person name="Naeem Raeece"/>
        </authorList>
    </citation>
    <scope>NUCLEOTIDE SEQUENCE [LARGE SCALE GENOMIC DNA]</scope>
</reference>
<evidence type="ECO:0000256" key="1">
    <source>
        <dbReference type="SAM" id="MobiDB-lite"/>
    </source>
</evidence>
<organism evidence="2 3">
    <name type="scientific">Plasmodium ovale curtisi</name>
    <dbReference type="NCBI Taxonomy" id="864141"/>
    <lineage>
        <taxon>Eukaryota</taxon>
        <taxon>Sar</taxon>
        <taxon>Alveolata</taxon>
        <taxon>Apicomplexa</taxon>
        <taxon>Aconoidasida</taxon>
        <taxon>Haemosporida</taxon>
        <taxon>Plasmodiidae</taxon>
        <taxon>Plasmodium</taxon>
        <taxon>Plasmodium (Plasmodium)</taxon>
    </lineage>
</organism>
<dbReference type="EMBL" id="FLQU01002141">
    <property type="protein sequence ID" value="SBS95723.1"/>
    <property type="molecule type" value="Genomic_DNA"/>
</dbReference>
<protein>
    <submittedName>
        <fullName evidence="2">PIR Superfamily Protein</fullName>
    </submittedName>
</protein>
<evidence type="ECO:0000313" key="2">
    <source>
        <dbReference type="EMBL" id="SBS95723.1"/>
    </source>
</evidence>
<feature type="region of interest" description="Disordered" evidence="1">
    <location>
        <begin position="230"/>
        <end position="277"/>
    </location>
</feature>
<dbReference type="InterPro" id="IPR008780">
    <property type="entry name" value="Plasmodium_Vir"/>
</dbReference>
<accession>A0A1A8WS50</accession>
<dbReference type="AlphaFoldDB" id="A0A1A8WS50"/>
<feature type="compositionally biased region" description="Basic and acidic residues" evidence="1">
    <location>
        <begin position="230"/>
        <end position="241"/>
    </location>
</feature>
<name>A0A1A8WS50_PLAOA</name>
<gene>
    <name evidence="2" type="ORF">POVCU2_0098100</name>
</gene>
<feature type="compositionally biased region" description="Polar residues" evidence="1">
    <location>
        <begin position="242"/>
        <end position="251"/>
    </location>
</feature>
<proteinExistence type="predicted"/>
<dbReference type="Pfam" id="PF05795">
    <property type="entry name" value="Plasmodium_Vir"/>
    <property type="match status" value="1"/>
</dbReference>
<evidence type="ECO:0000313" key="3">
    <source>
        <dbReference type="Proteomes" id="UP000078560"/>
    </source>
</evidence>